<protein>
    <submittedName>
        <fullName evidence="2">Uncharacterized protein</fullName>
    </submittedName>
</protein>
<proteinExistence type="predicted"/>
<dbReference type="Proteomes" id="UP000324832">
    <property type="component" value="Unassembled WGS sequence"/>
</dbReference>
<dbReference type="AlphaFoldDB" id="A0A5E4QEM7"/>
<feature type="coiled-coil region" evidence="1">
    <location>
        <begin position="125"/>
        <end position="159"/>
    </location>
</feature>
<sequence>MDSNTSTDDLKRNCKSVQKNLLLEIIKELSCDPKSAGISPKVAGTVSRIIADCDLIQYSNYHRMSCCDNSESAVLGLAGIVHNECFDLTCDEQAELNQAIINKIQSKLPIYNAELEKIKESIGDKKSRKEHIKELQESLNEKLNKLESQESEKVDLMMEWLNHKLTNVSSFNVNSNELLSMKTQILELKSKILHLQILQSIFTETNHSIKAYSEVHKDLQEHIRETEQRIKSYKEIIESNNY</sequence>
<feature type="coiled-coil region" evidence="1">
    <location>
        <begin position="209"/>
        <end position="236"/>
    </location>
</feature>
<reference evidence="2 3" key="1">
    <citation type="submission" date="2017-07" db="EMBL/GenBank/DDBJ databases">
        <authorList>
            <person name="Talla V."/>
            <person name="Backstrom N."/>
        </authorList>
    </citation>
    <scope>NUCLEOTIDE SEQUENCE [LARGE SCALE GENOMIC DNA]</scope>
</reference>
<evidence type="ECO:0000313" key="2">
    <source>
        <dbReference type="EMBL" id="VVC95733.1"/>
    </source>
</evidence>
<evidence type="ECO:0000256" key="1">
    <source>
        <dbReference type="SAM" id="Coils"/>
    </source>
</evidence>
<keyword evidence="3" id="KW-1185">Reference proteome</keyword>
<keyword evidence="1" id="KW-0175">Coiled coil</keyword>
<dbReference type="EMBL" id="FZQP02002437">
    <property type="protein sequence ID" value="VVC95733.1"/>
    <property type="molecule type" value="Genomic_DNA"/>
</dbReference>
<gene>
    <name evidence="2" type="ORF">LSINAPIS_LOCUS7381</name>
</gene>
<name>A0A5E4QEM7_9NEOP</name>
<organism evidence="2 3">
    <name type="scientific">Leptidea sinapis</name>
    <dbReference type="NCBI Taxonomy" id="189913"/>
    <lineage>
        <taxon>Eukaryota</taxon>
        <taxon>Metazoa</taxon>
        <taxon>Ecdysozoa</taxon>
        <taxon>Arthropoda</taxon>
        <taxon>Hexapoda</taxon>
        <taxon>Insecta</taxon>
        <taxon>Pterygota</taxon>
        <taxon>Neoptera</taxon>
        <taxon>Endopterygota</taxon>
        <taxon>Lepidoptera</taxon>
        <taxon>Glossata</taxon>
        <taxon>Ditrysia</taxon>
        <taxon>Papilionoidea</taxon>
        <taxon>Pieridae</taxon>
        <taxon>Dismorphiinae</taxon>
        <taxon>Leptidea</taxon>
    </lineage>
</organism>
<accession>A0A5E4QEM7</accession>
<evidence type="ECO:0000313" key="3">
    <source>
        <dbReference type="Proteomes" id="UP000324832"/>
    </source>
</evidence>